<reference evidence="3 4" key="1">
    <citation type="submission" date="2018-08" db="EMBL/GenBank/DDBJ databases">
        <title>Fibrisoma montanum sp. nov., isolated from Danxia mountain soil.</title>
        <authorList>
            <person name="Huang Y."/>
        </authorList>
    </citation>
    <scope>NUCLEOTIDE SEQUENCE [LARGE SCALE GENOMIC DNA]</scope>
    <source>
        <strain evidence="3 4">HYT19</strain>
    </source>
</reference>
<dbReference type="PANTHER" id="PTHR44520">
    <property type="entry name" value="RESPONSE REGULATOR RCP1-RELATED"/>
    <property type="match status" value="1"/>
</dbReference>
<dbReference type="PROSITE" id="PS50110">
    <property type="entry name" value="RESPONSE_REGULATORY"/>
    <property type="match status" value="1"/>
</dbReference>
<dbReference type="Gene3D" id="3.40.50.2300">
    <property type="match status" value="1"/>
</dbReference>
<accession>A0A418M4Q9</accession>
<dbReference type="SUPFAM" id="SSF52172">
    <property type="entry name" value="CheY-like"/>
    <property type="match status" value="1"/>
</dbReference>
<sequence length="138" mass="16156">MLVVEDNPDDEALMQRLACRQLPDVQTYCVNSVTQALAYLDGCAVHELPRLILLDLYLPRREDGWQLLQLLKAHPLRQRLPVIVVSSSDEEEDIVRTYDLGANSFITKPATRGEWQAYFEALRHYWWDTVTMPPYYRF</sequence>
<dbReference type="Pfam" id="PF00072">
    <property type="entry name" value="Response_reg"/>
    <property type="match status" value="1"/>
</dbReference>
<dbReference type="GO" id="GO:0000160">
    <property type="term" value="P:phosphorelay signal transduction system"/>
    <property type="evidence" value="ECO:0007669"/>
    <property type="project" value="InterPro"/>
</dbReference>
<dbReference type="Proteomes" id="UP000283523">
    <property type="component" value="Unassembled WGS sequence"/>
</dbReference>
<evidence type="ECO:0000259" key="2">
    <source>
        <dbReference type="PROSITE" id="PS50110"/>
    </source>
</evidence>
<dbReference type="OrthoDB" id="958605at2"/>
<protein>
    <submittedName>
        <fullName evidence="3">Response regulator</fullName>
    </submittedName>
</protein>
<comment type="caution">
    <text evidence="3">The sequence shown here is derived from an EMBL/GenBank/DDBJ whole genome shotgun (WGS) entry which is preliminary data.</text>
</comment>
<organism evidence="3 4">
    <name type="scientific">Fibrisoma montanum</name>
    <dbReference type="NCBI Taxonomy" id="2305895"/>
    <lineage>
        <taxon>Bacteria</taxon>
        <taxon>Pseudomonadati</taxon>
        <taxon>Bacteroidota</taxon>
        <taxon>Cytophagia</taxon>
        <taxon>Cytophagales</taxon>
        <taxon>Spirosomataceae</taxon>
        <taxon>Fibrisoma</taxon>
    </lineage>
</organism>
<dbReference type="InterPro" id="IPR011006">
    <property type="entry name" value="CheY-like_superfamily"/>
</dbReference>
<gene>
    <name evidence="3" type="ORF">DYU11_22165</name>
</gene>
<evidence type="ECO:0000313" key="4">
    <source>
        <dbReference type="Proteomes" id="UP000283523"/>
    </source>
</evidence>
<keyword evidence="4" id="KW-1185">Reference proteome</keyword>
<proteinExistence type="predicted"/>
<name>A0A418M4Q9_9BACT</name>
<evidence type="ECO:0000313" key="3">
    <source>
        <dbReference type="EMBL" id="RIV20738.1"/>
    </source>
</evidence>
<dbReference type="PANTHER" id="PTHR44520:SF2">
    <property type="entry name" value="RESPONSE REGULATOR RCP1"/>
    <property type="match status" value="1"/>
</dbReference>
<dbReference type="InterPro" id="IPR001789">
    <property type="entry name" value="Sig_transdc_resp-reg_receiver"/>
</dbReference>
<feature type="domain" description="Response regulatory" evidence="2">
    <location>
        <begin position="1"/>
        <end position="123"/>
    </location>
</feature>
<dbReference type="AlphaFoldDB" id="A0A418M4Q9"/>
<evidence type="ECO:0000256" key="1">
    <source>
        <dbReference type="PROSITE-ProRule" id="PRU00169"/>
    </source>
</evidence>
<dbReference type="SMART" id="SM00448">
    <property type="entry name" value="REC"/>
    <property type="match status" value="1"/>
</dbReference>
<feature type="modified residue" description="4-aspartylphosphate" evidence="1">
    <location>
        <position position="55"/>
    </location>
</feature>
<keyword evidence="1" id="KW-0597">Phosphoprotein</keyword>
<dbReference type="EMBL" id="QXED01000006">
    <property type="protein sequence ID" value="RIV20738.1"/>
    <property type="molecule type" value="Genomic_DNA"/>
</dbReference>
<dbReference type="InterPro" id="IPR052893">
    <property type="entry name" value="TCS_response_regulator"/>
</dbReference>